<dbReference type="EMBL" id="GL983316">
    <property type="protein sequence ID" value="EGR33798.1"/>
    <property type="molecule type" value="Genomic_DNA"/>
</dbReference>
<gene>
    <name evidence="3" type="ORF">IMG5_037460</name>
</gene>
<dbReference type="PANTHER" id="PTHR43358">
    <property type="entry name" value="ALPHA/BETA-HYDROLASE"/>
    <property type="match status" value="1"/>
</dbReference>
<dbReference type="eggNOG" id="KOG1552">
    <property type="taxonomic scope" value="Eukaryota"/>
</dbReference>
<evidence type="ECO:0000313" key="4">
    <source>
        <dbReference type="Proteomes" id="UP000008983"/>
    </source>
</evidence>
<evidence type="ECO:0000259" key="2">
    <source>
        <dbReference type="Pfam" id="PF00561"/>
    </source>
</evidence>
<dbReference type="Gene3D" id="3.40.50.1820">
    <property type="entry name" value="alpha/beta hydrolase"/>
    <property type="match status" value="1"/>
</dbReference>
<dbReference type="PANTHER" id="PTHR43358:SF4">
    <property type="entry name" value="ALPHA_BETA HYDROLASE FOLD-1 DOMAIN-CONTAINING PROTEIN"/>
    <property type="match status" value="1"/>
</dbReference>
<feature type="transmembrane region" description="Helical" evidence="1">
    <location>
        <begin position="78"/>
        <end position="101"/>
    </location>
</feature>
<dbReference type="Pfam" id="PF00561">
    <property type="entry name" value="Abhydrolase_1"/>
    <property type="match status" value="1"/>
</dbReference>
<dbReference type="Proteomes" id="UP000008983">
    <property type="component" value="Unassembled WGS sequence"/>
</dbReference>
<dbReference type="OrthoDB" id="10249433at2759"/>
<reference evidence="3 4" key="1">
    <citation type="submission" date="2011-07" db="EMBL/GenBank/DDBJ databases">
        <authorList>
            <person name="Coyne R."/>
            <person name="Brami D."/>
            <person name="Johnson J."/>
            <person name="Hostetler J."/>
            <person name="Hannick L."/>
            <person name="Clark T."/>
            <person name="Cassidy-Hanley D."/>
            <person name="Inman J."/>
        </authorList>
    </citation>
    <scope>NUCLEOTIDE SEQUENCE [LARGE SCALE GENOMIC DNA]</scope>
    <source>
        <strain evidence="3 4">G5</strain>
    </source>
</reference>
<dbReference type="InterPro" id="IPR000073">
    <property type="entry name" value="AB_hydrolase_1"/>
</dbReference>
<dbReference type="InterPro" id="IPR029058">
    <property type="entry name" value="AB_hydrolase_fold"/>
</dbReference>
<name>G0QLV8_ICHMU</name>
<proteinExistence type="predicted"/>
<sequence>MNQKDYIIIYLHGNGGSRLDSLGLIPYCMNNLKMDLCTFDFTGCGKSEGHYVTLGLKEQEDLQSVINELILKYKYNKFVLFGMSMGAVTVFLFCCTFRNWVEKNVVCIILDSPFVSFKQLIYEFAEEKVKFGSILAGMSMSYVRDLAKRTQLEQK</sequence>
<keyword evidence="1" id="KW-1133">Transmembrane helix</keyword>
<organism evidence="3 4">
    <name type="scientific">Ichthyophthirius multifiliis</name>
    <name type="common">White spot disease agent</name>
    <name type="synonym">Ich</name>
    <dbReference type="NCBI Taxonomy" id="5932"/>
    <lineage>
        <taxon>Eukaryota</taxon>
        <taxon>Sar</taxon>
        <taxon>Alveolata</taxon>
        <taxon>Ciliophora</taxon>
        <taxon>Intramacronucleata</taxon>
        <taxon>Oligohymenophorea</taxon>
        <taxon>Hymenostomatida</taxon>
        <taxon>Ophryoglenina</taxon>
        <taxon>Ichthyophthirius</taxon>
    </lineage>
</organism>
<keyword evidence="4" id="KW-1185">Reference proteome</keyword>
<protein>
    <recommendedName>
        <fullName evidence="2">AB hydrolase-1 domain-containing protein</fullName>
    </recommendedName>
</protein>
<dbReference type="AlphaFoldDB" id="G0QLV8"/>
<dbReference type="InterPro" id="IPR052920">
    <property type="entry name" value="DNA-binding_regulatory"/>
</dbReference>
<accession>G0QLV8</accession>
<feature type="domain" description="AB hydrolase-1" evidence="2">
    <location>
        <begin position="7"/>
        <end position="121"/>
    </location>
</feature>
<evidence type="ECO:0000313" key="3">
    <source>
        <dbReference type="EMBL" id="EGR33798.1"/>
    </source>
</evidence>
<dbReference type="RefSeq" id="XP_004039022.1">
    <property type="nucleotide sequence ID" value="XM_004038974.1"/>
</dbReference>
<dbReference type="InParanoid" id="G0QLV8"/>
<keyword evidence="1" id="KW-0472">Membrane</keyword>
<keyword evidence="1" id="KW-0812">Transmembrane</keyword>
<dbReference type="SUPFAM" id="SSF53474">
    <property type="entry name" value="alpha/beta-Hydrolases"/>
    <property type="match status" value="1"/>
</dbReference>
<evidence type="ECO:0000256" key="1">
    <source>
        <dbReference type="SAM" id="Phobius"/>
    </source>
</evidence>
<dbReference type="GeneID" id="14909985"/>